<sequence>MYTCAMCSEHYCKKGELKKLPVNCPCNEKEEQEKIKKLYSEDENYKLAHNSVLVEAEGYCKKTRLEEIMDFANKCNFKKLGVAFCVGLSNEAKMLCTILKHNGFHIESVVCKNGSIPKEFLNIKDSEKVRPGTYEAMCNPIGQAIFLNNAKTDLNIILGLCVGHDSLFIKYSDAPITVFAVKDRVLAHNPIGALYLSDGYYKNKLYK</sequence>
<gene>
    <name evidence="1" type="ORF">HBE96_24515</name>
</gene>
<evidence type="ECO:0000313" key="2">
    <source>
        <dbReference type="Proteomes" id="UP000537131"/>
    </source>
</evidence>
<dbReference type="RefSeq" id="WP_169300405.1">
    <property type="nucleotide sequence ID" value="NZ_JABBNI010000066.1"/>
</dbReference>
<protein>
    <submittedName>
        <fullName evidence="1">DUF1847 domain-containing protein</fullName>
    </submittedName>
</protein>
<proteinExistence type="predicted"/>
<reference evidence="1 2" key="1">
    <citation type="submission" date="2020-04" db="EMBL/GenBank/DDBJ databases">
        <authorList>
            <person name="Doyle D.A."/>
        </authorList>
    </citation>
    <scope>NUCLEOTIDE SEQUENCE [LARGE SCALE GENOMIC DNA]</scope>
    <source>
        <strain evidence="1 2">P21</strain>
    </source>
</reference>
<keyword evidence="2" id="KW-1185">Reference proteome</keyword>
<dbReference type="InterPro" id="IPR014997">
    <property type="entry name" value="DUF1847"/>
</dbReference>
<comment type="caution">
    <text evidence="1">The sequence shown here is derived from an EMBL/GenBank/DDBJ whole genome shotgun (WGS) entry which is preliminary data.</text>
</comment>
<evidence type="ECO:0000313" key="1">
    <source>
        <dbReference type="EMBL" id="NMM65746.1"/>
    </source>
</evidence>
<accession>A0A7Y0HS03</accession>
<name>A0A7Y0HS03_9CLOT</name>
<dbReference type="AlphaFoldDB" id="A0A7Y0HS03"/>
<dbReference type="Proteomes" id="UP000537131">
    <property type="component" value="Unassembled WGS sequence"/>
</dbReference>
<dbReference type="EMBL" id="JABBNI010000066">
    <property type="protein sequence ID" value="NMM65746.1"/>
    <property type="molecule type" value="Genomic_DNA"/>
</dbReference>
<organism evidence="1 2">
    <name type="scientific">Clostridium muellerianum</name>
    <dbReference type="NCBI Taxonomy" id="2716538"/>
    <lineage>
        <taxon>Bacteria</taxon>
        <taxon>Bacillati</taxon>
        <taxon>Bacillota</taxon>
        <taxon>Clostridia</taxon>
        <taxon>Eubacteriales</taxon>
        <taxon>Clostridiaceae</taxon>
        <taxon>Clostridium</taxon>
    </lineage>
</organism>
<reference evidence="1 2" key="2">
    <citation type="submission" date="2020-06" db="EMBL/GenBank/DDBJ databases">
        <title>Complete Genome Sequence of Clostridium muelleri sp. nov. P21T, an Acid-Alcohol Producing Acetogen Isolated from Old Hay.</title>
        <authorList>
            <person name="Duncan K.E."/>
            <person name="Tanner R.S."/>
        </authorList>
    </citation>
    <scope>NUCLEOTIDE SEQUENCE [LARGE SCALE GENOMIC DNA]</scope>
    <source>
        <strain evidence="1 2">P21</strain>
    </source>
</reference>
<dbReference type="Pfam" id="PF08901">
    <property type="entry name" value="DUF1847"/>
    <property type="match status" value="1"/>
</dbReference>